<dbReference type="OrthoDB" id="7054616at2"/>
<organism evidence="2 3">
    <name type="scientific">Alteribacillus persepolensis</name>
    <dbReference type="NCBI Taxonomy" id="568899"/>
    <lineage>
        <taxon>Bacteria</taxon>
        <taxon>Bacillati</taxon>
        <taxon>Bacillota</taxon>
        <taxon>Bacilli</taxon>
        <taxon>Bacillales</taxon>
        <taxon>Bacillaceae</taxon>
        <taxon>Alteribacillus</taxon>
    </lineage>
</organism>
<accession>A0A1G7Z3H4</accession>
<dbReference type="RefSeq" id="WP_091270667.1">
    <property type="nucleotide sequence ID" value="NZ_FNDK01000001.1"/>
</dbReference>
<reference evidence="2 3" key="1">
    <citation type="submission" date="2016-10" db="EMBL/GenBank/DDBJ databases">
        <authorList>
            <person name="de Groot N.N."/>
        </authorList>
    </citation>
    <scope>NUCLEOTIDE SEQUENCE [LARGE SCALE GENOMIC DNA]</scope>
    <source>
        <strain evidence="2 3">DSM 21632</strain>
    </source>
</reference>
<dbReference type="InterPro" id="IPR000182">
    <property type="entry name" value="GNAT_dom"/>
</dbReference>
<name>A0A1G7Z3H4_9BACI</name>
<sequence>MMELQEKDFKHVLPLLNNRDVEATAVCKRMNAGRVFADSVMFPTVAMVWLGNNDGLHVAGKADDEAFCMSLLSFVEQSLEPQLVERGLKEINLVARHPAWYPLLEKGFHHRTFYRQEQIMYLLHKGKAAVSLPLSSGYRIEKITHDFYENSTCINLSYLHRKLDESWMTAEEFFTGGRGYCVTFANEIVGLCHTAFAAENKEMVAIETSEAHQNQGIAKVLAQAFIDDCLRHHKMPCWDAAKENKASQKVAEQLGFSPAFSYQEYVMPIGT</sequence>
<feature type="domain" description="N-acetyltransferase" evidence="1">
    <location>
        <begin position="138"/>
        <end position="271"/>
    </location>
</feature>
<dbReference type="Proteomes" id="UP000199163">
    <property type="component" value="Unassembled WGS sequence"/>
</dbReference>
<dbReference type="InterPro" id="IPR016181">
    <property type="entry name" value="Acyl_CoA_acyltransferase"/>
</dbReference>
<keyword evidence="2" id="KW-0808">Transferase</keyword>
<proteinExistence type="predicted"/>
<dbReference type="InterPro" id="IPR027365">
    <property type="entry name" value="GNAT_acetyltra_YdfB-like"/>
</dbReference>
<dbReference type="SUPFAM" id="SSF55729">
    <property type="entry name" value="Acyl-CoA N-acyltransferases (Nat)"/>
    <property type="match status" value="1"/>
</dbReference>
<dbReference type="GO" id="GO:0016747">
    <property type="term" value="F:acyltransferase activity, transferring groups other than amino-acyl groups"/>
    <property type="evidence" value="ECO:0007669"/>
    <property type="project" value="InterPro"/>
</dbReference>
<evidence type="ECO:0000313" key="2">
    <source>
        <dbReference type="EMBL" id="SDH03214.1"/>
    </source>
</evidence>
<dbReference type="AlphaFoldDB" id="A0A1G7Z3H4"/>
<dbReference type="Gene3D" id="3.40.630.30">
    <property type="match status" value="1"/>
</dbReference>
<evidence type="ECO:0000259" key="1">
    <source>
        <dbReference type="PROSITE" id="PS51186"/>
    </source>
</evidence>
<dbReference type="EMBL" id="FNDK01000001">
    <property type="protein sequence ID" value="SDH03214.1"/>
    <property type="molecule type" value="Genomic_DNA"/>
</dbReference>
<dbReference type="PANTHER" id="PTHR31143">
    <property type="match status" value="1"/>
</dbReference>
<dbReference type="STRING" id="568899.SAMN05192534_101386"/>
<dbReference type="PANTHER" id="PTHR31143:SF2">
    <property type="entry name" value="FR47-LIKE DOMAIN-CONTAINING PROTEIN-RELATED"/>
    <property type="match status" value="1"/>
</dbReference>
<keyword evidence="3" id="KW-1185">Reference proteome</keyword>
<gene>
    <name evidence="2" type="ORF">SAMN05192534_101386</name>
</gene>
<dbReference type="Pfam" id="PF12746">
    <property type="entry name" value="GNAT_acetyltran"/>
    <property type="match status" value="1"/>
</dbReference>
<dbReference type="PROSITE" id="PS51186">
    <property type="entry name" value="GNAT"/>
    <property type="match status" value="1"/>
</dbReference>
<evidence type="ECO:0000313" key="3">
    <source>
        <dbReference type="Proteomes" id="UP000199163"/>
    </source>
</evidence>
<protein>
    <submittedName>
        <fullName evidence="2">GNAT acetyltransferase</fullName>
    </submittedName>
</protein>